<protein>
    <submittedName>
        <fullName evidence="1">Uncharacterized protein</fullName>
    </submittedName>
</protein>
<proteinExistence type="predicted"/>
<dbReference type="EMBL" id="JFYZ01000011">
    <property type="protein sequence ID" value="EZP81867.1"/>
    <property type="molecule type" value="Genomic_DNA"/>
</dbReference>
<reference evidence="1 2" key="1">
    <citation type="submission" date="2014-03" db="EMBL/GenBank/DDBJ databases">
        <title>Whole genome sequence of Novosphingobium resinovorum KF1.</title>
        <authorList>
            <person name="Gan H.M."/>
            <person name="Gan H.Y."/>
            <person name="Chew T.H."/>
            <person name="Savka M.A."/>
        </authorList>
    </citation>
    <scope>NUCLEOTIDE SEQUENCE [LARGE SCALE GENOMIC DNA]</scope>
    <source>
        <strain evidence="1 2">KF1</strain>
    </source>
</reference>
<gene>
    <name evidence="1" type="ORF">BV97_02525</name>
</gene>
<dbReference type="Proteomes" id="UP000024329">
    <property type="component" value="Unassembled WGS sequence"/>
</dbReference>
<organism evidence="1 2">
    <name type="scientific">Novosphingobium resinovorum</name>
    <dbReference type="NCBI Taxonomy" id="158500"/>
    <lineage>
        <taxon>Bacteria</taxon>
        <taxon>Pseudomonadati</taxon>
        <taxon>Pseudomonadota</taxon>
        <taxon>Alphaproteobacteria</taxon>
        <taxon>Sphingomonadales</taxon>
        <taxon>Sphingomonadaceae</taxon>
        <taxon>Novosphingobium</taxon>
    </lineage>
</organism>
<name>A0A031JZV1_9SPHN</name>
<evidence type="ECO:0000313" key="1">
    <source>
        <dbReference type="EMBL" id="EZP81867.1"/>
    </source>
</evidence>
<sequence length="193" mass="20949">MLLVNATSPGCYDCDPVCRDTRNPAASTTRLISTASSSPATRAAWKSSSRLIARRARLAATNIAASSAHASRSEWRRPRRLTVLAATYCFLSGSRPVSRPAPKALILEDLDRPDGDGAWRIGREVHRGVRIGSRLALSSPMVRKDAQGRPMRGVGPKWRAAISAFPHFPCFSDDWFGSVGGPRPMKMSTTSTL</sequence>
<dbReference type="AlphaFoldDB" id="A0A031JZV1"/>
<comment type="caution">
    <text evidence="1">The sequence shown here is derived from an EMBL/GenBank/DDBJ whole genome shotgun (WGS) entry which is preliminary data.</text>
</comment>
<evidence type="ECO:0000313" key="2">
    <source>
        <dbReference type="Proteomes" id="UP000024329"/>
    </source>
</evidence>
<accession>A0A031JZV1</accession>